<comment type="similarity">
    <text evidence="4">Belongs to the succinate dehydrogenase/fumarate reductase iron-sulfur protein family.</text>
</comment>
<dbReference type="GO" id="GO:0006099">
    <property type="term" value="P:tricarboxylic acid cycle"/>
    <property type="evidence" value="ECO:0007669"/>
    <property type="project" value="UniProtKB-KW"/>
</dbReference>
<name>A0A4Y4E6W2_CELCE</name>
<evidence type="ECO:0000256" key="14">
    <source>
        <dbReference type="ARBA" id="ARBA00034078"/>
    </source>
</evidence>
<evidence type="ECO:0000256" key="12">
    <source>
        <dbReference type="ARBA" id="ARBA00023014"/>
    </source>
</evidence>
<evidence type="ECO:0000256" key="6">
    <source>
        <dbReference type="ARBA" id="ARBA00022485"/>
    </source>
</evidence>
<dbReference type="SUPFAM" id="SSF54292">
    <property type="entry name" value="2Fe-2S ferredoxin-like"/>
    <property type="match status" value="1"/>
</dbReference>
<comment type="cofactor">
    <cofactor evidence="14">
        <name>[2Fe-2S] cluster</name>
        <dbReference type="ChEBI" id="CHEBI:190135"/>
    </cofactor>
</comment>
<protein>
    <recommendedName>
        <fullName evidence="5">succinate dehydrogenase</fullName>
        <ecNumber evidence="5">1.3.5.1</ecNumber>
    </recommendedName>
</protein>
<proteinExistence type="inferred from homology"/>
<dbReference type="EMBL" id="BJNZ01000014">
    <property type="protein sequence ID" value="GED10381.1"/>
    <property type="molecule type" value="Genomic_DNA"/>
</dbReference>
<evidence type="ECO:0000256" key="1">
    <source>
        <dbReference type="ARBA" id="ARBA00001927"/>
    </source>
</evidence>
<evidence type="ECO:0000256" key="13">
    <source>
        <dbReference type="ARBA" id="ARBA00023291"/>
    </source>
</evidence>
<comment type="cofactor">
    <cofactor evidence="1">
        <name>[3Fe-4S] cluster</name>
        <dbReference type="ChEBI" id="CHEBI:21137"/>
    </cofactor>
</comment>
<dbReference type="Proteomes" id="UP000316659">
    <property type="component" value="Unassembled WGS sequence"/>
</dbReference>
<evidence type="ECO:0000313" key="16">
    <source>
        <dbReference type="EMBL" id="GED10381.1"/>
    </source>
</evidence>
<evidence type="ECO:0000256" key="9">
    <source>
        <dbReference type="ARBA" id="ARBA00022723"/>
    </source>
</evidence>
<keyword evidence="7" id="KW-0816">Tricarboxylic acid cycle</keyword>
<keyword evidence="13" id="KW-0003">3Fe-4S</keyword>
<evidence type="ECO:0000256" key="3">
    <source>
        <dbReference type="ARBA" id="ARBA00005163"/>
    </source>
</evidence>
<dbReference type="InterPro" id="IPR009051">
    <property type="entry name" value="Helical_ferredxn"/>
</dbReference>
<keyword evidence="8" id="KW-0001">2Fe-2S</keyword>
<dbReference type="PROSITE" id="PS51085">
    <property type="entry name" value="2FE2S_FER_2"/>
    <property type="match status" value="1"/>
</dbReference>
<keyword evidence="6" id="KW-0004">4Fe-4S</keyword>
<dbReference type="RefSeq" id="WP_141389848.1">
    <property type="nucleotide sequence ID" value="NZ_BJNZ01000014.1"/>
</dbReference>
<dbReference type="InterPro" id="IPR017900">
    <property type="entry name" value="4Fe4S_Fe_S_CS"/>
</dbReference>
<reference evidence="16 17" key="1">
    <citation type="submission" date="2019-06" db="EMBL/GenBank/DDBJ databases">
        <title>Whole genome shotgun sequence of Cellulosimicrobium cellulans NBRC 15516.</title>
        <authorList>
            <person name="Hosoyama A."/>
            <person name="Uohara A."/>
            <person name="Ohji S."/>
            <person name="Ichikawa N."/>
        </authorList>
    </citation>
    <scope>NUCLEOTIDE SEQUENCE [LARGE SCALE GENOMIC DNA]</scope>
    <source>
        <strain evidence="16 17">NBRC 15516</strain>
    </source>
</reference>
<dbReference type="GO" id="GO:0008177">
    <property type="term" value="F:succinate dehydrogenase (quinone) activity"/>
    <property type="evidence" value="ECO:0007669"/>
    <property type="project" value="UniProtKB-EC"/>
</dbReference>
<dbReference type="InterPro" id="IPR036010">
    <property type="entry name" value="2Fe-2S_ferredoxin-like_sf"/>
</dbReference>
<dbReference type="InterPro" id="IPR012675">
    <property type="entry name" value="Beta-grasp_dom_sf"/>
</dbReference>
<evidence type="ECO:0000256" key="10">
    <source>
        <dbReference type="ARBA" id="ARBA00023002"/>
    </source>
</evidence>
<dbReference type="GO" id="GO:0022904">
    <property type="term" value="P:respiratory electron transport chain"/>
    <property type="evidence" value="ECO:0007669"/>
    <property type="project" value="TreeGrafter"/>
</dbReference>
<dbReference type="InterPro" id="IPR001041">
    <property type="entry name" value="2Fe-2S_ferredoxin-type"/>
</dbReference>
<dbReference type="InterPro" id="IPR006058">
    <property type="entry name" value="2Fe2S_fd_BS"/>
</dbReference>
<dbReference type="NCBIfam" id="TIGR00384">
    <property type="entry name" value="dhsB"/>
    <property type="match status" value="2"/>
</dbReference>
<evidence type="ECO:0000256" key="5">
    <source>
        <dbReference type="ARBA" id="ARBA00012792"/>
    </source>
</evidence>
<gene>
    <name evidence="16" type="primary">frdB</name>
    <name evidence="16" type="ORF">CCE02nite_23800</name>
</gene>
<dbReference type="GO" id="GO:0009055">
    <property type="term" value="F:electron transfer activity"/>
    <property type="evidence" value="ECO:0007669"/>
    <property type="project" value="InterPro"/>
</dbReference>
<keyword evidence="10" id="KW-0560">Oxidoreductase</keyword>
<dbReference type="InterPro" id="IPR025192">
    <property type="entry name" value="Succ_DH/fum_Rdtase_N"/>
</dbReference>
<dbReference type="GO" id="GO:0051538">
    <property type="term" value="F:3 iron, 4 sulfur cluster binding"/>
    <property type="evidence" value="ECO:0007669"/>
    <property type="project" value="UniProtKB-KW"/>
</dbReference>
<organism evidence="16 17">
    <name type="scientific">Cellulosimicrobium cellulans</name>
    <name type="common">Arthrobacter luteus</name>
    <dbReference type="NCBI Taxonomy" id="1710"/>
    <lineage>
        <taxon>Bacteria</taxon>
        <taxon>Bacillati</taxon>
        <taxon>Actinomycetota</taxon>
        <taxon>Actinomycetes</taxon>
        <taxon>Micrococcales</taxon>
        <taxon>Promicromonosporaceae</taxon>
        <taxon>Cellulosimicrobium</taxon>
    </lineage>
</organism>
<dbReference type="AlphaFoldDB" id="A0A4Y4E6W2"/>
<comment type="caution">
    <text evidence="16">The sequence shown here is derived from an EMBL/GenBank/DDBJ whole genome shotgun (WGS) entry which is preliminary data.</text>
</comment>
<sequence>MSEAERPVEARTVRLEVARTSPDGADTGRRDVFDVPYDDRTSVLDALQWVKDHADPTLTFRWSCKMAVCGSCGVMVNGRPVLGCETFVRGYRTSGLVVEPLAHAEVLRDLVVDTDTFLGKLAAVQPWLVPDGATRLPLVDAPPRAAEAAAGVEVGDVVADPPTADGDDALRAHGPASGHRQTPGELAAFKSFAECIDCMLCYAACPQLDVAPGFLGPAVVATARRWDEDSRDAGELDRADVLDTELGAWPCIQVGACTQVCPKGVDPARALRDAQRVATETWDARSRRG</sequence>
<dbReference type="Pfam" id="PF13183">
    <property type="entry name" value="Fer4_8"/>
    <property type="match status" value="1"/>
</dbReference>
<evidence type="ECO:0000256" key="8">
    <source>
        <dbReference type="ARBA" id="ARBA00022714"/>
    </source>
</evidence>
<dbReference type="PROSITE" id="PS00197">
    <property type="entry name" value="2FE2S_FER_1"/>
    <property type="match status" value="1"/>
</dbReference>
<keyword evidence="12" id="KW-0411">Iron-sulfur</keyword>
<evidence type="ECO:0000256" key="11">
    <source>
        <dbReference type="ARBA" id="ARBA00023004"/>
    </source>
</evidence>
<dbReference type="PANTHER" id="PTHR11921:SF29">
    <property type="entry name" value="SUCCINATE DEHYDROGENASE [UBIQUINONE] IRON-SULFUR SUBUNIT, MITOCHONDRIAL"/>
    <property type="match status" value="1"/>
</dbReference>
<comment type="cofactor">
    <cofactor evidence="2">
        <name>[4Fe-4S] cluster</name>
        <dbReference type="ChEBI" id="CHEBI:49883"/>
    </cofactor>
</comment>
<dbReference type="Pfam" id="PF13085">
    <property type="entry name" value="Fer2_3"/>
    <property type="match status" value="1"/>
</dbReference>
<evidence type="ECO:0000256" key="2">
    <source>
        <dbReference type="ARBA" id="ARBA00001966"/>
    </source>
</evidence>
<dbReference type="InterPro" id="IPR050573">
    <property type="entry name" value="SDH/FRD_Iron-Sulfur"/>
</dbReference>
<dbReference type="GO" id="GO:0051537">
    <property type="term" value="F:2 iron, 2 sulfur cluster binding"/>
    <property type="evidence" value="ECO:0007669"/>
    <property type="project" value="UniProtKB-KW"/>
</dbReference>
<evidence type="ECO:0000256" key="7">
    <source>
        <dbReference type="ARBA" id="ARBA00022532"/>
    </source>
</evidence>
<evidence type="ECO:0000313" key="17">
    <source>
        <dbReference type="Proteomes" id="UP000316659"/>
    </source>
</evidence>
<evidence type="ECO:0000259" key="15">
    <source>
        <dbReference type="PROSITE" id="PS51085"/>
    </source>
</evidence>
<dbReference type="InterPro" id="IPR017896">
    <property type="entry name" value="4Fe4S_Fe-S-bd"/>
</dbReference>
<comment type="pathway">
    <text evidence="3">Carbohydrate metabolism; tricarboxylic acid cycle.</text>
</comment>
<feature type="domain" description="2Fe-2S ferredoxin-type" evidence="15">
    <location>
        <begin position="11"/>
        <end position="104"/>
    </location>
</feature>
<evidence type="ECO:0000256" key="4">
    <source>
        <dbReference type="ARBA" id="ARBA00009433"/>
    </source>
</evidence>
<dbReference type="Gene3D" id="3.10.20.30">
    <property type="match status" value="1"/>
</dbReference>
<dbReference type="PROSITE" id="PS00198">
    <property type="entry name" value="4FE4S_FER_1"/>
    <property type="match status" value="1"/>
</dbReference>
<accession>A0A4Y4E6W2</accession>
<dbReference type="PANTHER" id="PTHR11921">
    <property type="entry name" value="SUCCINATE DEHYDROGENASE IRON-SULFUR PROTEIN"/>
    <property type="match status" value="1"/>
</dbReference>
<dbReference type="GO" id="GO:0051539">
    <property type="term" value="F:4 iron, 4 sulfur cluster binding"/>
    <property type="evidence" value="ECO:0007669"/>
    <property type="project" value="UniProtKB-KW"/>
</dbReference>
<dbReference type="GO" id="GO:0046872">
    <property type="term" value="F:metal ion binding"/>
    <property type="evidence" value="ECO:0007669"/>
    <property type="project" value="UniProtKB-KW"/>
</dbReference>
<dbReference type="InterPro" id="IPR004489">
    <property type="entry name" value="Succ_DH/fum_Rdtase_Fe-S"/>
</dbReference>
<keyword evidence="11" id="KW-0408">Iron</keyword>
<keyword evidence="9" id="KW-0479">Metal-binding</keyword>
<dbReference type="Gene3D" id="1.10.1060.10">
    <property type="entry name" value="Alpha-helical ferredoxin"/>
    <property type="match status" value="1"/>
</dbReference>
<dbReference type="SUPFAM" id="SSF46548">
    <property type="entry name" value="alpha-helical ferredoxin"/>
    <property type="match status" value="1"/>
</dbReference>
<dbReference type="EC" id="1.3.5.1" evidence="5"/>
<dbReference type="CDD" id="cd00207">
    <property type="entry name" value="fer2"/>
    <property type="match status" value="1"/>
</dbReference>